<proteinExistence type="predicted"/>
<accession>A0A075WLE3</accession>
<reference evidence="1 2" key="1">
    <citation type="submission" date="2013-07" db="EMBL/GenBank/DDBJ databases">
        <title>Genome of Archaeoglobus fulgidus.</title>
        <authorList>
            <person name="Fiebig A."/>
            <person name="Birkeland N.-K."/>
        </authorList>
    </citation>
    <scope>NUCLEOTIDE SEQUENCE [LARGE SCALE GENOMIC DNA]</scope>
    <source>
        <strain evidence="1 2">DSM 8774</strain>
    </source>
</reference>
<dbReference type="AlphaFoldDB" id="A0A075WLE3"/>
<name>A0A075WLE3_ARCFL</name>
<gene>
    <name evidence="1" type="ORF">AFULGI_00016320</name>
</gene>
<dbReference type="EMBL" id="CP006577">
    <property type="protein sequence ID" value="AIG98393.1"/>
    <property type="molecule type" value="Genomic_DNA"/>
</dbReference>
<sequence length="93" mass="10755">MSEVVLADLVGSICLERVKTVRVRRRVKRYVPPIEFRVVATGGSYSTYYFENLDLYVKAKPEYTEPGIQPSHSSLMKVSKEFVSRVFEAFRVF</sequence>
<organism evidence="1 2">
    <name type="scientific">Archaeoglobus fulgidus DSM 8774</name>
    <dbReference type="NCBI Taxonomy" id="1344584"/>
    <lineage>
        <taxon>Archaea</taxon>
        <taxon>Methanobacteriati</taxon>
        <taxon>Methanobacteriota</taxon>
        <taxon>Archaeoglobi</taxon>
        <taxon>Archaeoglobales</taxon>
        <taxon>Archaeoglobaceae</taxon>
        <taxon>Archaeoglobus</taxon>
    </lineage>
</organism>
<protein>
    <submittedName>
        <fullName evidence="1">Uncharacterized protein</fullName>
    </submittedName>
</protein>
<dbReference type="KEGG" id="afg:AFULGI_00016320"/>
<dbReference type="Proteomes" id="UP000028501">
    <property type="component" value="Chromosome"/>
</dbReference>
<dbReference type="RefSeq" id="WP_156029541.1">
    <property type="nucleotide sequence ID" value="NZ_CP006577.1"/>
</dbReference>
<evidence type="ECO:0000313" key="2">
    <source>
        <dbReference type="Proteomes" id="UP000028501"/>
    </source>
</evidence>
<evidence type="ECO:0000313" key="1">
    <source>
        <dbReference type="EMBL" id="AIG98393.1"/>
    </source>
</evidence>
<dbReference type="HOGENOM" id="CLU_2392721_0_0_2"/>
<dbReference type="GeneID" id="24795133"/>